<proteinExistence type="predicted"/>
<evidence type="ECO:0000256" key="2">
    <source>
        <dbReference type="SAM" id="SignalP"/>
    </source>
</evidence>
<keyword evidence="2" id="KW-0732">Signal</keyword>
<name>A0A328UFT5_9FIRM</name>
<keyword evidence="4" id="KW-1185">Reference proteome</keyword>
<protein>
    <recommendedName>
        <fullName evidence="5">Gram-positive cocci surface proteins LPxTG domain-containing protein</fullName>
    </recommendedName>
</protein>
<feature type="chain" id="PRO_5016235159" description="Gram-positive cocci surface proteins LPxTG domain-containing protein" evidence="2">
    <location>
        <begin position="27"/>
        <end position="220"/>
    </location>
</feature>
<feature type="transmembrane region" description="Helical" evidence="1">
    <location>
        <begin position="192"/>
        <end position="212"/>
    </location>
</feature>
<gene>
    <name evidence="3" type="ORF">DPQ25_02365</name>
</gene>
<dbReference type="RefSeq" id="WP_112331565.1">
    <property type="nucleotide sequence ID" value="NZ_QLYR01000001.1"/>
</dbReference>
<feature type="signal peptide" evidence="2">
    <location>
        <begin position="1"/>
        <end position="26"/>
    </location>
</feature>
<keyword evidence="1" id="KW-1133">Transmembrane helix</keyword>
<dbReference type="EMBL" id="QLYR01000001">
    <property type="protein sequence ID" value="RAQ30368.1"/>
    <property type="molecule type" value="Genomic_DNA"/>
</dbReference>
<dbReference type="AlphaFoldDB" id="A0A328UFT5"/>
<evidence type="ECO:0000313" key="3">
    <source>
        <dbReference type="EMBL" id="RAQ30368.1"/>
    </source>
</evidence>
<keyword evidence="1" id="KW-0472">Membrane</keyword>
<sequence length="220" mass="22634">MKLSKKILTGVLGVAIVAMTSVSALAVAPGYSDYGASDEKDVVAGETLELTTTAKTGVTVEVAADVLPEGVKKVKMEVAAVDNAKVADAIATAEKDGFKNVAVLDIVLKDQDGNPIEKLNGKVTVTVPAAGNQNAVLYIADDNKVSDMGAKLSNGYLSFETDHFSYYAAAEKVNGAVDGGSDNVQTGENNNVTIAVVAVMFIAAAGIVVLSVKAKKVRAK</sequence>
<dbReference type="Proteomes" id="UP000249377">
    <property type="component" value="Unassembled WGS sequence"/>
</dbReference>
<evidence type="ECO:0000256" key="1">
    <source>
        <dbReference type="SAM" id="Phobius"/>
    </source>
</evidence>
<keyword evidence="1" id="KW-0812">Transmembrane</keyword>
<evidence type="ECO:0008006" key="5">
    <source>
        <dbReference type="Google" id="ProtNLM"/>
    </source>
</evidence>
<evidence type="ECO:0000313" key="4">
    <source>
        <dbReference type="Proteomes" id="UP000249377"/>
    </source>
</evidence>
<comment type="caution">
    <text evidence="3">The sequence shown here is derived from an EMBL/GenBank/DDBJ whole genome shotgun (WGS) entry which is preliminary data.</text>
</comment>
<accession>A0A328UFT5</accession>
<organism evidence="3 4">
    <name type="scientific">Hydrogeniiclostridium mannosilyticum</name>
    <dbReference type="NCBI Taxonomy" id="2764322"/>
    <lineage>
        <taxon>Bacteria</taxon>
        <taxon>Bacillati</taxon>
        <taxon>Bacillota</taxon>
        <taxon>Clostridia</taxon>
        <taxon>Eubacteriales</taxon>
        <taxon>Acutalibacteraceae</taxon>
        <taxon>Hydrogeniiclostridium</taxon>
    </lineage>
</organism>
<reference evidence="3 4" key="1">
    <citation type="submission" date="2018-06" db="EMBL/GenBank/DDBJ databases">
        <title>Noncontiguous genome sequence of Ruminococcaceae bacterium ASD2818.</title>
        <authorList>
            <person name="Chaplin A.V."/>
            <person name="Sokolova S.R."/>
            <person name="Kochetkova T.O."/>
            <person name="Goltsov A.Y."/>
            <person name="Trofimov D.Y."/>
            <person name="Efimov B.A."/>
        </authorList>
    </citation>
    <scope>NUCLEOTIDE SEQUENCE [LARGE SCALE GENOMIC DNA]</scope>
    <source>
        <strain evidence="3 4">ASD2818</strain>
    </source>
</reference>